<reference evidence="2 3" key="2">
    <citation type="journal article" date="2013" name="Plant Cell Physiol.">
        <title>Rice Annotation Project Database (RAP-DB): an integrative and interactive database for rice genomics.</title>
        <authorList>
            <person name="Sakai H."/>
            <person name="Lee S.S."/>
            <person name="Tanaka T."/>
            <person name="Numa H."/>
            <person name="Kim J."/>
            <person name="Kawahara Y."/>
            <person name="Wakimoto H."/>
            <person name="Yang C.C."/>
            <person name="Iwamoto M."/>
            <person name="Abe T."/>
            <person name="Yamada Y."/>
            <person name="Muto A."/>
            <person name="Inokuchi H."/>
            <person name="Ikemura T."/>
            <person name="Matsumoto T."/>
            <person name="Sasaki T."/>
            <person name="Itoh T."/>
        </authorList>
    </citation>
    <scope>NUCLEOTIDE SEQUENCE [LARGE SCALE GENOMIC DNA]</scope>
    <source>
        <strain evidence="3">cv. Nipponbare</strain>
    </source>
</reference>
<evidence type="ECO:0000313" key="2">
    <source>
        <dbReference type="EMBL" id="BAS98394.1"/>
    </source>
</evidence>
<organism evidence="2 3">
    <name type="scientific">Oryza sativa subsp. japonica</name>
    <name type="common">Rice</name>
    <dbReference type="NCBI Taxonomy" id="39947"/>
    <lineage>
        <taxon>Eukaryota</taxon>
        <taxon>Viridiplantae</taxon>
        <taxon>Streptophyta</taxon>
        <taxon>Embryophyta</taxon>
        <taxon>Tracheophyta</taxon>
        <taxon>Spermatophyta</taxon>
        <taxon>Magnoliopsida</taxon>
        <taxon>Liliopsida</taxon>
        <taxon>Poales</taxon>
        <taxon>Poaceae</taxon>
        <taxon>BOP clade</taxon>
        <taxon>Oryzoideae</taxon>
        <taxon>Oryzeae</taxon>
        <taxon>Oryzinae</taxon>
        <taxon>Oryza</taxon>
        <taxon>Oryza sativa</taxon>
    </lineage>
</organism>
<dbReference type="Proteomes" id="UP000059680">
    <property type="component" value="Chromosome 6"/>
</dbReference>
<dbReference type="FunCoup" id="A0A0P0WY52">
    <property type="interactions" value="331"/>
</dbReference>
<dbReference type="EMBL" id="AP014962">
    <property type="protein sequence ID" value="BAS98394.1"/>
    <property type="molecule type" value="Genomic_DNA"/>
</dbReference>
<dbReference type="PaxDb" id="39947-A0A0P0WY52"/>
<reference evidence="2 3" key="3">
    <citation type="journal article" date="2013" name="Rice">
        <title>Improvement of the Oryza sativa Nipponbare reference genome using next generation sequence and optical map data.</title>
        <authorList>
            <person name="Kawahara Y."/>
            <person name="de la Bastide M."/>
            <person name="Hamilton J.P."/>
            <person name="Kanamori H."/>
            <person name="McCombie W.R."/>
            <person name="Ouyang S."/>
            <person name="Schwartz D.C."/>
            <person name="Tanaka T."/>
            <person name="Wu J."/>
            <person name="Zhou S."/>
            <person name="Childs K.L."/>
            <person name="Davidson R.M."/>
            <person name="Lin H."/>
            <person name="Quesada-Ocampo L."/>
            <person name="Vaillancourt B."/>
            <person name="Sakai H."/>
            <person name="Lee S.S."/>
            <person name="Kim J."/>
            <person name="Numa H."/>
            <person name="Itoh T."/>
            <person name="Buell C.R."/>
            <person name="Matsumoto T."/>
        </authorList>
    </citation>
    <scope>NUCLEOTIDE SEQUENCE [LARGE SCALE GENOMIC DNA]</scope>
    <source>
        <strain evidence="3">cv. Nipponbare</strain>
    </source>
</reference>
<proteinExistence type="predicted"/>
<sequence>MERRVSLLLPLILSPCSPPPPLPPTADAGSAAGTPPMPDRRGNTRRCRLPAANAQSVVGDLTAAGPAVGEPANAAPPAADTATVVSATGKATAADARYGEEDEEEVARARERRRTTSGG</sequence>
<feature type="compositionally biased region" description="Basic residues" evidence="1">
    <location>
        <begin position="110"/>
        <end position="119"/>
    </location>
</feature>
<evidence type="ECO:0000313" key="3">
    <source>
        <dbReference type="Proteomes" id="UP000059680"/>
    </source>
</evidence>
<reference evidence="3" key="1">
    <citation type="journal article" date="2005" name="Nature">
        <title>The map-based sequence of the rice genome.</title>
        <authorList>
            <consortium name="International rice genome sequencing project (IRGSP)"/>
            <person name="Matsumoto T."/>
            <person name="Wu J."/>
            <person name="Kanamori H."/>
            <person name="Katayose Y."/>
            <person name="Fujisawa M."/>
            <person name="Namiki N."/>
            <person name="Mizuno H."/>
            <person name="Yamamoto K."/>
            <person name="Antonio B.A."/>
            <person name="Baba T."/>
            <person name="Sakata K."/>
            <person name="Nagamura Y."/>
            <person name="Aoki H."/>
            <person name="Arikawa K."/>
            <person name="Arita K."/>
            <person name="Bito T."/>
            <person name="Chiden Y."/>
            <person name="Fujitsuka N."/>
            <person name="Fukunaka R."/>
            <person name="Hamada M."/>
            <person name="Harada C."/>
            <person name="Hayashi A."/>
            <person name="Hijishita S."/>
            <person name="Honda M."/>
            <person name="Hosokawa S."/>
            <person name="Ichikawa Y."/>
            <person name="Idonuma A."/>
            <person name="Iijima M."/>
            <person name="Ikeda M."/>
            <person name="Ikeno M."/>
            <person name="Ito K."/>
            <person name="Ito S."/>
            <person name="Ito T."/>
            <person name="Ito Y."/>
            <person name="Ito Y."/>
            <person name="Iwabuchi A."/>
            <person name="Kamiya K."/>
            <person name="Karasawa W."/>
            <person name="Kurita K."/>
            <person name="Katagiri S."/>
            <person name="Kikuta A."/>
            <person name="Kobayashi H."/>
            <person name="Kobayashi N."/>
            <person name="Machita K."/>
            <person name="Maehara T."/>
            <person name="Masukawa M."/>
            <person name="Mizubayashi T."/>
            <person name="Mukai Y."/>
            <person name="Nagasaki H."/>
            <person name="Nagata Y."/>
            <person name="Naito S."/>
            <person name="Nakashima M."/>
            <person name="Nakama Y."/>
            <person name="Nakamichi Y."/>
            <person name="Nakamura M."/>
            <person name="Meguro A."/>
            <person name="Negishi M."/>
            <person name="Ohta I."/>
            <person name="Ohta T."/>
            <person name="Okamoto M."/>
            <person name="Ono N."/>
            <person name="Saji S."/>
            <person name="Sakaguchi M."/>
            <person name="Sakai K."/>
            <person name="Shibata M."/>
            <person name="Shimokawa T."/>
            <person name="Song J."/>
            <person name="Takazaki Y."/>
            <person name="Terasawa K."/>
            <person name="Tsugane M."/>
            <person name="Tsuji K."/>
            <person name="Ueda S."/>
            <person name="Waki K."/>
            <person name="Yamagata H."/>
            <person name="Yamamoto M."/>
            <person name="Yamamoto S."/>
            <person name="Yamane H."/>
            <person name="Yoshiki S."/>
            <person name="Yoshihara R."/>
            <person name="Yukawa K."/>
            <person name="Zhong H."/>
            <person name="Yano M."/>
            <person name="Yuan Q."/>
            <person name="Ouyang S."/>
            <person name="Liu J."/>
            <person name="Jones K.M."/>
            <person name="Gansberger K."/>
            <person name="Moffat K."/>
            <person name="Hill J."/>
            <person name="Bera J."/>
            <person name="Fadrosh D."/>
            <person name="Jin S."/>
            <person name="Johri S."/>
            <person name="Kim M."/>
            <person name="Overton L."/>
            <person name="Reardon M."/>
            <person name="Tsitrin T."/>
            <person name="Vuong H."/>
            <person name="Weaver B."/>
            <person name="Ciecko A."/>
            <person name="Tallon L."/>
            <person name="Jackson J."/>
            <person name="Pai G."/>
            <person name="Aken S.V."/>
            <person name="Utterback T."/>
            <person name="Reidmuller S."/>
            <person name="Feldblyum T."/>
            <person name="Hsiao J."/>
            <person name="Zismann V."/>
            <person name="Iobst S."/>
            <person name="de Vazeille A.R."/>
            <person name="Buell C.R."/>
            <person name="Ying K."/>
            <person name="Li Y."/>
            <person name="Lu T."/>
            <person name="Huang Y."/>
            <person name="Zhao Q."/>
            <person name="Feng Q."/>
            <person name="Zhang L."/>
            <person name="Zhu J."/>
            <person name="Weng Q."/>
            <person name="Mu J."/>
            <person name="Lu Y."/>
            <person name="Fan D."/>
            <person name="Liu Y."/>
            <person name="Guan J."/>
            <person name="Zhang Y."/>
            <person name="Yu S."/>
            <person name="Liu X."/>
            <person name="Zhang Y."/>
            <person name="Hong G."/>
            <person name="Han B."/>
            <person name="Choisne N."/>
            <person name="Demange N."/>
            <person name="Orjeda G."/>
            <person name="Samain S."/>
            <person name="Cattolico L."/>
            <person name="Pelletier E."/>
            <person name="Couloux A."/>
            <person name="Segurens B."/>
            <person name="Wincker P."/>
            <person name="D'Hont A."/>
            <person name="Scarpelli C."/>
            <person name="Weissenbach J."/>
            <person name="Salanoubat M."/>
            <person name="Quetier F."/>
            <person name="Yu Y."/>
            <person name="Kim H.R."/>
            <person name="Rambo T."/>
            <person name="Currie J."/>
            <person name="Collura K."/>
            <person name="Luo M."/>
            <person name="Yang T."/>
            <person name="Ammiraju J.S.S."/>
            <person name="Engler F."/>
            <person name="Soderlund C."/>
            <person name="Wing R.A."/>
            <person name="Palmer L.E."/>
            <person name="de la Bastide M."/>
            <person name="Spiegel L."/>
            <person name="Nascimento L."/>
            <person name="Zutavern T."/>
            <person name="O'Shaughnessy A."/>
            <person name="Dike S."/>
            <person name="Dedhia N."/>
            <person name="Preston R."/>
            <person name="Balija V."/>
            <person name="McCombie W.R."/>
            <person name="Chow T."/>
            <person name="Chen H."/>
            <person name="Chung M."/>
            <person name="Chen C."/>
            <person name="Shaw J."/>
            <person name="Wu H."/>
            <person name="Hsiao K."/>
            <person name="Chao Y."/>
            <person name="Chu M."/>
            <person name="Cheng C."/>
            <person name="Hour A."/>
            <person name="Lee P."/>
            <person name="Lin S."/>
            <person name="Lin Y."/>
            <person name="Liou J."/>
            <person name="Liu S."/>
            <person name="Hsing Y."/>
            <person name="Raghuvanshi S."/>
            <person name="Mohanty A."/>
            <person name="Bharti A.K."/>
            <person name="Gaur A."/>
            <person name="Gupta V."/>
            <person name="Kumar D."/>
            <person name="Ravi V."/>
            <person name="Vij S."/>
            <person name="Kapur A."/>
            <person name="Khurana P."/>
            <person name="Khurana P."/>
            <person name="Khurana J.P."/>
            <person name="Tyagi A.K."/>
            <person name="Gaikwad K."/>
            <person name="Singh A."/>
            <person name="Dalal V."/>
            <person name="Srivastava S."/>
            <person name="Dixit A."/>
            <person name="Pal A.K."/>
            <person name="Ghazi I.A."/>
            <person name="Yadav M."/>
            <person name="Pandit A."/>
            <person name="Bhargava A."/>
            <person name="Sureshbabu K."/>
            <person name="Batra K."/>
            <person name="Sharma T.R."/>
            <person name="Mohapatra T."/>
            <person name="Singh N.K."/>
            <person name="Messing J."/>
            <person name="Nelson A.B."/>
            <person name="Fuks G."/>
            <person name="Kavchok S."/>
            <person name="Keizer G."/>
            <person name="Linton E."/>
            <person name="Llaca V."/>
            <person name="Song R."/>
            <person name="Tanyolac B."/>
            <person name="Young S."/>
            <person name="Ho-Il K."/>
            <person name="Hahn J.H."/>
            <person name="Sangsakoo G."/>
            <person name="Vanavichit A."/>
            <person name="de Mattos Luiz.A.T."/>
            <person name="Zimmer P.D."/>
            <person name="Malone G."/>
            <person name="Dellagostin O."/>
            <person name="de Oliveira A.C."/>
            <person name="Bevan M."/>
            <person name="Bancroft I."/>
            <person name="Minx P."/>
            <person name="Cordum H."/>
            <person name="Wilson R."/>
            <person name="Cheng Z."/>
            <person name="Jin W."/>
            <person name="Jiang J."/>
            <person name="Leong S.A."/>
            <person name="Iwama H."/>
            <person name="Gojobori T."/>
            <person name="Itoh T."/>
            <person name="Niimura Y."/>
            <person name="Fujii Y."/>
            <person name="Habara T."/>
            <person name="Sakai H."/>
            <person name="Sato Y."/>
            <person name="Wilson G."/>
            <person name="Kumar K."/>
            <person name="McCouch S."/>
            <person name="Juretic N."/>
            <person name="Hoen D."/>
            <person name="Wright S."/>
            <person name="Bruskiewich R."/>
            <person name="Bureau T."/>
            <person name="Miyao A."/>
            <person name="Hirochika H."/>
            <person name="Nishikawa T."/>
            <person name="Kadowaki K."/>
            <person name="Sugiura M."/>
            <person name="Burr B."/>
            <person name="Sasaki T."/>
        </authorList>
    </citation>
    <scope>NUCLEOTIDE SEQUENCE [LARGE SCALE GENOMIC DNA]</scope>
    <source>
        <strain evidence="3">cv. Nipponbare</strain>
    </source>
</reference>
<accession>A0A0P0WY52</accession>
<evidence type="ECO:0000256" key="1">
    <source>
        <dbReference type="SAM" id="MobiDB-lite"/>
    </source>
</evidence>
<gene>
    <name evidence="2" type="ordered locus">Os06g0586800</name>
    <name evidence="2" type="ORF">OSNPB_060586800</name>
</gene>
<protein>
    <submittedName>
        <fullName evidence="2">Os06g0586800 protein</fullName>
    </submittedName>
</protein>
<dbReference type="InParanoid" id="A0A0P0WY52"/>
<feature type="region of interest" description="Disordered" evidence="1">
    <location>
        <begin position="13"/>
        <end position="119"/>
    </location>
</feature>
<name>A0A0P0WY52_ORYSJ</name>
<dbReference type="AlphaFoldDB" id="A0A0P0WY52"/>
<feature type="compositionally biased region" description="Low complexity" evidence="1">
    <location>
        <begin position="63"/>
        <end position="96"/>
    </location>
</feature>
<keyword evidence="3" id="KW-1185">Reference proteome</keyword>